<evidence type="ECO:0000259" key="4">
    <source>
        <dbReference type="SMART" id="SM00899"/>
    </source>
</evidence>
<dbReference type="InterPro" id="IPR008988">
    <property type="entry name" value="Transcriptional_repressor_C"/>
</dbReference>
<dbReference type="AlphaFoldDB" id="A0A0A7GB84"/>
<dbReference type="Proteomes" id="UP000030624">
    <property type="component" value="Chromosome"/>
</dbReference>
<dbReference type="GO" id="GO:0005737">
    <property type="term" value="C:cytoplasm"/>
    <property type="evidence" value="ECO:0007669"/>
    <property type="project" value="UniProtKB-SubCell"/>
</dbReference>
<proteinExistence type="predicted"/>
<evidence type="ECO:0000256" key="2">
    <source>
        <dbReference type="ARBA" id="ARBA00011738"/>
    </source>
</evidence>
<dbReference type="GO" id="GO:0046914">
    <property type="term" value="F:transition metal ion binding"/>
    <property type="evidence" value="ECO:0007669"/>
    <property type="project" value="InterPro"/>
</dbReference>
<dbReference type="GeneID" id="24796661"/>
<evidence type="ECO:0000256" key="1">
    <source>
        <dbReference type="ARBA" id="ARBA00004496"/>
    </source>
</evidence>
<dbReference type="KEGG" id="gac:GACE_0058"/>
<dbReference type="InterPro" id="IPR050536">
    <property type="entry name" value="DtxR_MntR_Metal-Reg"/>
</dbReference>
<accession>A0A0A7GB84</accession>
<evidence type="ECO:0000313" key="6">
    <source>
        <dbReference type="Proteomes" id="UP000030624"/>
    </source>
</evidence>
<sequence length="203" mass="23205">MRNDERIENALKEIYVRTVERNEEFPELDGETLSELQKKEYIDGKTLTEKGHERAKKIIRLHRLAERLLHDVLRASDREVESSACRFEHVISEEVEEAICTLLGHPSICPHGREIPRGECCLRGEEEVKSLVVRLTSLSPGEHGEIKYISGDESTIKKLISLGILPGKRIRVMRVYPAYLIQLGNSQIAIDEKIAESIHVMRV</sequence>
<dbReference type="Gene3D" id="2.30.30.90">
    <property type="match status" value="1"/>
</dbReference>
<dbReference type="InterPro" id="IPR007167">
    <property type="entry name" value="Fe-transptr_FeoA-like"/>
</dbReference>
<feature type="domain" description="Ferrous iron transporter FeoA-like" evidence="4">
    <location>
        <begin position="133"/>
        <end position="202"/>
    </location>
</feature>
<gene>
    <name evidence="5" type="ORF">GACE_0058</name>
</gene>
<dbReference type="SMART" id="SM00899">
    <property type="entry name" value="FeoA"/>
    <property type="match status" value="1"/>
</dbReference>
<keyword evidence="3" id="KW-0408">Iron</keyword>
<dbReference type="SUPFAM" id="SSF50037">
    <property type="entry name" value="C-terminal domain of transcriptional repressors"/>
    <property type="match status" value="1"/>
</dbReference>
<reference evidence="5 6" key="1">
    <citation type="journal article" date="2015" name="Appl. Environ. Microbiol.">
        <title>The Geoglobus acetivorans genome: Fe(III) reduction, acetate utilization, autotrophic growth, and degradation of aromatic compounds in a hyperthermophilic archaeon.</title>
        <authorList>
            <person name="Mardanov A.V."/>
            <person name="Slododkina G.B."/>
            <person name="Slobodkin A.I."/>
            <person name="Beletsky A.V."/>
            <person name="Gavrilov S.N."/>
            <person name="Kublanov I.V."/>
            <person name="Bonch-Osmolovskaya E.A."/>
            <person name="Skryabin K.G."/>
            <person name="Ravin N.V."/>
        </authorList>
    </citation>
    <scope>NUCLEOTIDE SEQUENCE [LARGE SCALE GENOMIC DNA]</scope>
    <source>
        <strain evidence="5 6">SBH6</strain>
    </source>
</reference>
<dbReference type="GO" id="GO:0003700">
    <property type="term" value="F:DNA-binding transcription factor activity"/>
    <property type="evidence" value="ECO:0007669"/>
    <property type="project" value="InterPro"/>
</dbReference>
<dbReference type="InterPro" id="IPR022689">
    <property type="entry name" value="Iron_dep_repressor"/>
</dbReference>
<dbReference type="RefSeq" id="WP_048090204.1">
    <property type="nucleotide sequence ID" value="NZ_CP009552.1"/>
</dbReference>
<name>A0A0A7GB84_GEOAI</name>
<dbReference type="InterPro" id="IPR036421">
    <property type="entry name" value="Fe_dep_repressor_sf"/>
</dbReference>
<dbReference type="SMART" id="SM00529">
    <property type="entry name" value="HTH_DTXR"/>
    <property type="match status" value="1"/>
</dbReference>
<dbReference type="InterPro" id="IPR001367">
    <property type="entry name" value="Fe_dep_repressor"/>
</dbReference>
<dbReference type="eggNOG" id="arCOG02099">
    <property type="taxonomic scope" value="Archaea"/>
</dbReference>
<dbReference type="InterPro" id="IPR038157">
    <property type="entry name" value="FeoA_core_dom"/>
</dbReference>
<dbReference type="PANTHER" id="PTHR33238">
    <property type="entry name" value="IRON (METAL) DEPENDENT REPRESSOR, DTXR FAMILY"/>
    <property type="match status" value="1"/>
</dbReference>
<evidence type="ECO:0000256" key="3">
    <source>
        <dbReference type="ARBA" id="ARBA00023004"/>
    </source>
</evidence>
<evidence type="ECO:0000313" key="5">
    <source>
        <dbReference type="EMBL" id="AIY89118.1"/>
    </source>
</evidence>
<dbReference type="InterPro" id="IPR036388">
    <property type="entry name" value="WH-like_DNA-bd_sf"/>
</dbReference>
<comment type="subunit">
    <text evidence="2">Homodimer.</text>
</comment>
<dbReference type="EMBL" id="CP009552">
    <property type="protein sequence ID" value="AIY89118.1"/>
    <property type="molecule type" value="Genomic_DNA"/>
</dbReference>
<organism evidence="5 6">
    <name type="scientific">Geoglobus acetivorans</name>
    <dbReference type="NCBI Taxonomy" id="565033"/>
    <lineage>
        <taxon>Archaea</taxon>
        <taxon>Methanobacteriati</taxon>
        <taxon>Methanobacteriota</taxon>
        <taxon>Archaeoglobi</taxon>
        <taxon>Archaeoglobales</taxon>
        <taxon>Archaeoglobaceae</taxon>
        <taxon>Geoglobus</taxon>
    </lineage>
</organism>
<dbReference type="GO" id="GO:0046983">
    <property type="term" value="F:protein dimerization activity"/>
    <property type="evidence" value="ECO:0007669"/>
    <property type="project" value="InterPro"/>
</dbReference>
<dbReference type="Pfam" id="PF04023">
    <property type="entry name" value="FeoA"/>
    <property type="match status" value="1"/>
</dbReference>
<comment type="subcellular location">
    <subcellularLocation>
        <location evidence="1">Cytoplasm</location>
    </subcellularLocation>
</comment>
<dbReference type="Gene3D" id="1.10.10.10">
    <property type="entry name" value="Winged helix-like DNA-binding domain superfamily/Winged helix DNA-binding domain"/>
    <property type="match status" value="1"/>
</dbReference>
<dbReference type="PANTHER" id="PTHR33238:SF11">
    <property type="entry name" value="TRANSCRIPTIONAL REGULATOR MNTR"/>
    <property type="match status" value="1"/>
</dbReference>
<dbReference type="STRING" id="565033.GACE_0058"/>
<protein>
    <submittedName>
        <fullName evidence="5">Iron (Metal) dependent repressor, DtxR family</fullName>
    </submittedName>
</protein>
<dbReference type="SUPFAM" id="SSF47979">
    <property type="entry name" value="Iron-dependent repressor protein, dimerization domain"/>
    <property type="match status" value="1"/>
</dbReference>
<dbReference type="HOGENOM" id="CLU_069532_0_2_2"/>
<dbReference type="Pfam" id="PF02742">
    <property type="entry name" value="Fe_dep_repr_C"/>
    <property type="match status" value="1"/>
</dbReference>